<reference evidence="1" key="1">
    <citation type="submission" date="2021-01" db="EMBL/GenBank/DDBJ databases">
        <authorList>
            <person name="Li R."/>
            <person name="Bekaert M."/>
        </authorList>
    </citation>
    <scope>NUCLEOTIDE SEQUENCE</scope>
    <source>
        <strain evidence="1">Farmed</strain>
    </source>
</reference>
<dbReference type="AlphaFoldDB" id="A0A812BGR8"/>
<evidence type="ECO:0000313" key="1">
    <source>
        <dbReference type="EMBL" id="CAE1227271.1"/>
    </source>
</evidence>
<proteinExistence type="predicted"/>
<name>A0A812BGR8_ACAPH</name>
<accession>A0A812BGR8</accession>
<evidence type="ECO:0000313" key="2">
    <source>
        <dbReference type="Proteomes" id="UP000597762"/>
    </source>
</evidence>
<keyword evidence="2" id="KW-1185">Reference proteome</keyword>
<organism evidence="1 2">
    <name type="scientific">Acanthosepion pharaonis</name>
    <name type="common">Pharaoh cuttlefish</name>
    <name type="synonym">Sepia pharaonis</name>
    <dbReference type="NCBI Taxonomy" id="158019"/>
    <lineage>
        <taxon>Eukaryota</taxon>
        <taxon>Metazoa</taxon>
        <taxon>Spiralia</taxon>
        <taxon>Lophotrochozoa</taxon>
        <taxon>Mollusca</taxon>
        <taxon>Cephalopoda</taxon>
        <taxon>Coleoidea</taxon>
        <taxon>Decapodiformes</taxon>
        <taxon>Sepiida</taxon>
        <taxon>Sepiina</taxon>
        <taxon>Sepiidae</taxon>
        <taxon>Acanthosepion</taxon>
    </lineage>
</organism>
<protein>
    <submittedName>
        <fullName evidence="1">Uncharacterized protein</fullName>
    </submittedName>
</protein>
<comment type="caution">
    <text evidence="1">The sequence shown here is derived from an EMBL/GenBank/DDBJ whole genome shotgun (WGS) entry which is preliminary data.</text>
</comment>
<dbReference type="EMBL" id="CAHIKZ030000572">
    <property type="protein sequence ID" value="CAE1227271.1"/>
    <property type="molecule type" value="Genomic_DNA"/>
</dbReference>
<dbReference type="Proteomes" id="UP000597762">
    <property type="component" value="Unassembled WGS sequence"/>
</dbReference>
<sequence>MEWLSYVVLAGATHPHQYKPFCEGWGWLTRQNPTFANSPQPFFFSTVRPFVLALSSPSSISYQVHSSVNSSLQHPGTLNIVFFSSIIFPLGRIGHPGKLFSSLQSSFRSVELNIQEHCFLLFNHLSARIEHPGTLFSSLQSSFRSVRSVEDIQEHCFLLFNHLSARIGHPGTLFSCLQSSFRSVELNIQEHCFLVFNHLSRSVELDIQEHCFLVFNHLSARDIQEVFLSSIIEHPGTLFSCLQSSFRSVELDIQEHCFLVFNHLSARIGHPGTLFSLSSIIFPLGRIEHPGTLFSCLQSSFRSVELNIRNIVFLSSIIFPLGRIDIQEHCFLLSSIIFPLESEHPGTLFLLSSIIFPLIGRIEHPGTLFSCLQSSFRSVELDIQEHCFLVFNHLSVELTSRNIVSFSIIFPLVRIGHPGTLFSCLQSSFRSVELNIQEHCFLCLQSSFRSVELDIQEHCFSFFNHLSPRGHPGTFFVLNHLPAR</sequence>
<gene>
    <name evidence="1" type="ORF">SPHA_16327</name>
</gene>